<gene>
    <name evidence="1" type="ORF">J2S10_003994</name>
</gene>
<sequence>MEPQWEENHRNGWKKLLGEHFKNFVEKKAAQ</sequence>
<reference evidence="1 2" key="1">
    <citation type="submission" date="2023-07" db="EMBL/GenBank/DDBJ databases">
        <title>Genomic Encyclopedia of Type Strains, Phase IV (KMG-IV): sequencing the most valuable type-strain genomes for metagenomic binning, comparative biology and taxonomic classification.</title>
        <authorList>
            <person name="Goeker M."/>
        </authorList>
    </citation>
    <scope>NUCLEOTIDE SEQUENCE [LARGE SCALE GENOMIC DNA]</scope>
    <source>
        <strain evidence="1 2">DSM 27594</strain>
    </source>
</reference>
<evidence type="ECO:0000313" key="1">
    <source>
        <dbReference type="EMBL" id="MDQ0200792.1"/>
    </source>
</evidence>
<protein>
    <submittedName>
        <fullName evidence="1">Uncharacterized protein</fullName>
    </submittedName>
</protein>
<keyword evidence="2" id="KW-1185">Reference proteome</keyword>
<evidence type="ECO:0000313" key="2">
    <source>
        <dbReference type="Proteomes" id="UP001224122"/>
    </source>
</evidence>
<comment type="caution">
    <text evidence="1">The sequence shown here is derived from an EMBL/GenBank/DDBJ whole genome shotgun (WGS) entry which is preliminary data.</text>
</comment>
<accession>A0ABT9XYZ0</accession>
<name>A0ABT9XYZ0_9BACI</name>
<organism evidence="1 2">
    <name type="scientific">Neobacillus ginsengisoli</name>
    <dbReference type="NCBI Taxonomy" id="904295"/>
    <lineage>
        <taxon>Bacteria</taxon>
        <taxon>Bacillati</taxon>
        <taxon>Bacillota</taxon>
        <taxon>Bacilli</taxon>
        <taxon>Bacillales</taxon>
        <taxon>Bacillaceae</taxon>
        <taxon>Neobacillus</taxon>
    </lineage>
</organism>
<dbReference type="EMBL" id="JAUSTW010000007">
    <property type="protein sequence ID" value="MDQ0200792.1"/>
    <property type="molecule type" value="Genomic_DNA"/>
</dbReference>
<proteinExistence type="predicted"/>
<dbReference type="Proteomes" id="UP001224122">
    <property type="component" value="Unassembled WGS sequence"/>
</dbReference>